<dbReference type="Pfam" id="PF13671">
    <property type="entry name" value="AAA_33"/>
    <property type="match status" value="1"/>
</dbReference>
<keyword evidence="2" id="KW-1185">Reference proteome</keyword>
<comment type="caution">
    <text evidence="1">The sequence shown here is derived from an EMBL/GenBank/DDBJ whole genome shotgun (WGS) entry which is preliminary data.</text>
</comment>
<dbReference type="Proteomes" id="UP001184230">
    <property type="component" value="Unassembled WGS sequence"/>
</dbReference>
<dbReference type="EMBL" id="JAVDRF010000004">
    <property type="protein sequence ID" value="MDR6536454.1"/>
    <property type="molecule type" value="Genomic_DNA"/>
</dbReference>
<accession>A0ABU1NDB4</accession>
<protein>
    <submittedName>
        <fullName evidence="1">ABC-type ATPase</fullName>
    </submittedName>
</protein>
<organism evidence="1 2">
    <name type="scientific">Variovorax soli</name>
    <dbReference type="NCBI Taxonomy" id="376815"/>
    <lineage>
        <taxon>Bacteria</taxon>
        <taxon>Pseudomonadati</taxon>
        <taxon>Pseudomonadota</taxon>
        <taxon>Betaproteobacteria</taxon>
        <taxon>Burkholderiales</taxon>
        <taxon>Comamonadaceae</taxon>
        <taxon>Variovorax</taxon>
    </lineage>
</organism>
<dbReference type="InterPro" id="IPR027417">
    <property type="entry name" value="P-loop_NTPase"/>
</dbReference>
<proteinExistence type="predicted"/>
<dbReference type="RefSeq" id="WP_309901480.1">
    <property type="nucleotide sequence ID" value="NZ_JAVDRF010000004.1"/>
</dbReference>
<reference evidence="1 2" key="1">
    <citation type="submission" date="2023-07" db="EMBL/GenBank/DDBJ databases">
        <title>Sorghum-associated microbial communities from plants grown in Nebraska, USA.</title>
        <authorList>
            <person name="Schachtman D."/>
        </authorList>
    </citation>
    <scope>NUCLEOTIDE SEQUENCE [LARGE SCALE GENOMIC DNA]</scope>
    <source>
        <strain evidence="1 2">DS1781</strain>
    </source>
</reference>
<evidence type="ECO:0000313" key="2">
    <source>
        <dbReference type="Proteomes" id="UP001184230"/>
    </source>
</evidence>
<dbReference type="PANTHER" id="PTHR39206:SF1">
    <property type="entry name" value="SLL8004 PROTEIN"/>
    <property type="match status" value="1"/>
</dbReference>
<dbReference type="PANTHER" id="PTHR39206">
    <property type="entry name" value="SLL8004 PROTEIN"/>
    <property type="match status" value="1"/>
</dbReference>
<dbReference type="SUPFAM" id="SSF52540">
    <property type="entry name" value="P-loop containing nucleoside triphosphate hydrolases"/>
    <property type="match status" value="1"/>
</dbReference>
<dbReference type="Gene3D" id="3.40.50.300">
    <property type="entry name" value="P-loop containing nucleotide triphosphate hydrolases"/>
    <property type="match status" value="1"/>
</dbReference>
<name>A0ABU1NDB4_9BURK</name>
<evidence type="ECO:0000313" key="1">
    <source>
        <dbReference type="EMBL" id="MDR6536454.1"/>
    </source>
</evidence>
<gene>
    <name evidence="1" type="ORF">J2739_002227</name>
</gene>
<sequence length="212" mass="22752">MPARIFVLAGVNGAGKSSVGGAALLQKKVEYFNPDLAARALLDVNPGLSAEAANAQAWEFGRKGLERALAQGQNFAFETTLGARTIPQMLLDGARQGAQIHLWYAGLTSPELHLQRVQARVAAGGHDIPEAKVRERYETSRANLIRLLPQLASLRVYDNSAEGDPKAGQRPKPRLLLHMEGGRIVSHIALDQVPQWAKPVMAVALARAGDAA</sequence>